<keyword evidence="3" id="KW-1185">Reference proteome</keyword>
<keyword evidence="1" id="KW-0732">Signal</keyword>
<dbReference type="PROSITE" id="PS51257">
    <property type="entry name" value="PROKAR_LIPOPROTEIN"/>
    <property type="match status" value="1"/>
</dbReference>
<protein>
    <recommendedName>
        <fullName evidence="4">Peptidoglycan binding-like domain-containing protein</fullName>
    </recommendedName>
</protein>
<dbReference type="KEGG" id="llu:AKJ09_05028"/>
<evidence type="ECO:0000256" key="1">
    <source>
        <dbReference type="SAM" id="SignalP"/>
    </source>
</evidence>
<evidence type="ECO:0000313" key="2">
    <source>
        <dbReference type="EMBL" id="AKU98364.1"/>
    </source>
</evidence>
<evidence type="ECO:0000313" key="3">
    <source>
        <dbReference type="Proteomes" id="UP000064967"/>
    </source>
</evidence>
<dbReference type="STRING" id="1391654.AKJ09_05028"/>
<dbReference type="RefSeq" id="WP_146649332.1">
    <property type="nucleotide sequence ID" value="NZ_CP012333.1"/>
</dbReference>
<name>A0A0K1PYY2_9BACT</name>
<gene>
    <name evidence="2" type="ORF">AKJ09_05028</name>
</gene>
<sequence>MRIAPSNGLTRLALVFTLSTLSTLACRTAVVDEPPKAAAVEKGPPAPSAHVTGELAIGDAPAPATSIDAGPSKWGRRPDATPLVIGAPCPTAEAAPSQRPSPAPAVSPCGTKARVSVVTDPTTVSLARSAPCKLIPVGKGGKETSGTNIVSACVSDGKLYVQSACVVCRMIDAGWSAIALIGEMTREQALAYQQSLGLPAKDPLITQEGWTKALADARA</sequence>
<feature type="signal peptide" evidence="1">
    <location>
        <begin position="1"/>
        <end position="25"/>
    </location>
</feature>
<dbReference type="EMBL" id="CP012333">
    <property type="protein sequence ID" value="AKU98364.1"/>
    <property type="molecule type" value="Genomic_DNA"/>
</dbReference>
<organism evidence="2 3">
    <name type="scientific">Labilithrix luteola</name>
    <dbReference type="NCBI Taxonomy" id="1391654"/>
    <lineage>
        <taxon>Bacteria</taxon>
        <taxon>Pseudomonadati</taxon>
        <taxon>Myxococcota</taxon>
        <taxon>Polyangia</taxon>
        <taxon>Polyangiales</taxon>
        <taxon>Labilitrichaceae</taxon>
        <taxon>Labilithrix</taxon>
    </lineage>
</organism>
<reference evidence="2 3" key="1">
    <citation type="submission" date="2015-08" db="EMBL/GenBank/DDBJ databases">
        <authorList>
            <person name="Babu N.S."/>
            <person name="Beckwith C.J."/>
            <person name="Beseler K.G."/>
            <person name="Brison A."/>
            <person name="Carone J.V."/>
            <person name="Caskin T.P."/>
            <person name="Diamond M."/>
            <person name="Durham M.E."/>
            <person name="Foxe J.M."/>
            <person name="Go M."/>
            <person name="Henderson B.A."/>
            <person name="Jones I.B."/>
            <person name="McGettigan J.A."/>
            <person name="Micheletti S.J."/>
            <person name="Nasrallah M.E."/>
            <person name="Ortiz D."/>
            <person name="Piller C.R."/>
            <person name="Privatt S.R."/>
            <person name="Schneider S.L."/>
            <person name="Sharp S."/>
            <person name="Smith T.C."/>
            <person name="Stanton J.D."/>
            <person name="Ullery H.E."/>
            <person name="Wilson R.J."/>
            <person name="Serrano M.G."/>
            <person name="Buck G."/>
            <person name="Lee V."/>
            <person name="Wang Y."/>
            <person name="Carvalho R."/>
            <person name="Voegtly L."/>
            <person name="Shi R."/>
            <person name="Duckworth R."/>
            <person name="Johnson A."/>
            <person name="Loviza R."/>
            <person name="Walstead R."/>
            <person name="Shah Z."/>
            <person name="Kiflezghi M."/>
            <person name="Wade K."/>
            <person name="Ball S.L."/>
            <person name="Bradley K.W."/>
            <person name="Asai D.J."/>
            <person name="Bowman C.A."/>
            <person name="Russell D.A."/>
            <person name="Pope W.H."/>
            <person name="Jacobs-Sera D."/>
            <person name="Hendrix R.W."/>
            <person name="Hatfull G.F."/>
        </authorList>
    </citation>
    <scope>NUCLEOTIDE SEQUENCE [LARGE SCALE GENOMIC DNA]</scope>
    <source>
        <strain evidence="2 3">DSM 27648</strain>
    </source>
</reference>
<evidence type="ECO:0008006" key="4">
    <source>
        <dbReference type="Google" id="ProtNLM"/>
    </source>
</evidence>
<dbReference type="AlphaFoldDB" id="A0A0K1PYY2"/>
<feature type="chain" id="PRO_5005466277" description="Peptidoglycan binding-like domain-containing protein" evidence="1">
    <location>
        <begin position="26"/>
        <end position="219"/>
    </location>
</feature>
<proteinExistence type="predicted"/>
<dbReference type="Proteomes" id="UP000064967">
    <property type="component" value="Chromosome"/>
</dbReference>
<accession>A0A0K1PYY2</accession>